<name>A0AAN4ZIU1_9BILA</name>
<feature type="region of interest" description="Disordered" evidence="1">
    <location>
        <begin position="41"/>
        <end position="146"/>
    </location>
</feature>
<feature type="compositionally biased region" description="Basic residues" evidence="1">
    <location>
        <begin position="92"/>
        <end position="101"/>
    </location>
</feature>
<feature type="compositionally biased region" description="Low complexity" evidence="1">
    <location>
        <begin position="67"/>
        <end position="91"/>
    </location>
</feature>
<dbReference type="AlphaFoldDB" id="A0AAN4ZIU1"/>
<proteinExistence type="predicted"/>
<dbReference type="EMBL" id="BTRK01000002">
    <property type="protein sequence ID" value="GMR38862.1"/>
    <property type="molecule type" value="Genomic_DNA"/>
</dbReference>
<dbReference type="Proteomes" id="UP001328107">
    <property type="component" value="Unassembled WGS sequence"/>
</dbReference>
<evidence type="ECO:0000313" key="3">
    <source>
        <dbReference type="Proteomes" id="UP001328107"/>
    </source>
</evidence>
<comment type="caution">
    <text evidence="2">The sequence shown here is derived from an EMBL/GenBank/DDBJ whole genome shotgun (WGS) entry which is preliminary data.</text>
</comment>
<sequence>QLAEEHSFIAAVLAAMTFPTGQTPATAFPLTIYSPIEVPLMEKDNNGNDVGPAKIVRRSSASLSSDPAGFSPDSGASAGASAGSGDPQAKNPNKKNRKKKSGPGANLVAAIARGVPGSHSAPAPALPVGPPPKKPRSEMAQSDLPI</sequence>
<feature type="non-terminal residue" evidence="2">
    <location>
        <position position="146"/>
    </location>
</feature>
<accession>A0AAN4ZIU1</accession>
<reference evidence="3" key="1">
    <citation type="submission" date="2022-10" db="EMBL/GenBank/DDBJ databases">
        <title>Genome assembly of Pristionchus species.</title>
        <authorList>
            <person name="Yoshida K."/>
            <person name="Sommer R.J."/>
        </authorList>
    </citation>
    <scope>NUCLEOTIDE SEQUENCE [LARGE SCALE GENOMIC DNA]</scope>
    <source>
        <strain evidence="3">RS5460</strain>
    </source>
</reference>
<keyword evidence="3" id="KW-1185">Reference proteome</keyword>
<protein>
    <submittedName>
        <fullName evidence="2">Uncharacterized protein</fullName>
    </submittedName>
</protein>
<gene>
    <name evidence="2" type="ORF">PMAYCL1PPCAC_09057</name>
</gene>
<feature type="non-terminal residue" evidence="2">
    <location>
        <position position="1"/>
    </location>
</feature>
<organism evidence="2 3">
    <name type="scientific">Pristionchus mayeri</name>
    <dbReference type="NCBI Taxonomy" id="1317129"/>
    <lineage>
        <taxon>Eukaryota</taxon>
        <taxon>Metazoa</taxon>
        <taxon>Ecdysozoa</taxon>
        <taxon>Nematoda</taxon>
        <taxon>Chromadorea</taxon>
        <taxon>Rhabditida</taxon>
        <taxon>Rhabditina</taxon>
        <taxon>Diplogasteromorpha</taxon>
        <taxon>Diplogasteroidea</taxon>
        <taxon>Neodiplogasteridae</taxon>
        <taxon>Pristionchus</taxon>
    </lineage>
</organism>
<evidence type="ECO:0000256" key="1">
    <source>
        <dbReference type="SAM" id="MobiDB-lite"/>
    </source>
</evidence>
<evidence type="ECO:0000313" key="2">
    <source>
        <dbReference type="EMBL" id="GMR38862.1"/>
    </source>
</evidence>